<dbReference type="RefSeq" id="WP_109330225.1">
    <property type="nucleotide sequence ID" value="NZ_CP029354.1"/>
</dbReference>
<feature type="domain" description="Methyltransferase type 11" evidence="1">
    <location>
        <begin position="56"/>
        <end position="146"/>
    </location>
</feature>
<dbReference type="CDD" id="cd02440">
    <property type="entry name" value="AdoMet_MTases"/>
    <property type="match status" value="1"/>
</dbReference>
<evidence type="ECO:0000313" key="2">
    <source>
        <dbReference type="EMBL" id="AWK88198.1"/>
    </source>
</evidence>
<dbReference type="PANTHER" id="PTHR43591">
    <property type="entry name" value="METHYLTRANSFERASE"/>
    <property type="match status" value="1"/>
</dbReference>
<keyword evidence="3" id="KW-1185">Reference proteome</keyword>
<evidence type="ECO:0000259" key="1">
    <source>
        <dbReference type="Pfam" id="PF08241"/>
    </source>
</evidence>
<dbReference type="OrthoDB" id="9787738at2"/>
<dbReference type="AlphaFoldDB" id="A0A2S2CUN4"/>
<gene>
    <name evidence="2" type="ORF">DEW08_18975</name>
</gene>
<dbReference type="Pfam" id="PF08241">
    <property type="entry name" value="Methyltransf_11"/>
    <property type="match status" value="1"/>
</dbReference>
<protein>
    <recommendedName>
        <fullName evidence="1">Methyltransferase type 11 domain-containing protein</fullName>
    </recommendedName>
</protein>
<dbReference type="Proteomes" id="UP000245629">
    <property type="component" value="Chromosome 3"/>
</dbReference>
<dbReference type="PANTHER" id="PTHR43591:SF24">
    <property type="entry name" value="2-METHOXY-6-POLYPRENYL-1,4-BENZOQUINOL METHYLASE, MITOCHONDRIAL"/>
    <property type="match status" value="1"/>
</dbReference>
<evidence type="ECO:0000313" key="3">
    <source>
        <dbReference type="Proteomes" id="UP000245629"/>
    </source>
</evidence>
<dbReference type="SUPFAM" id="SSF53335">
    <property type="entry name" value="S-adenosyl-L-methionine-dependent methyltransferases"/>
    <property type="match status" value="1"/>
</dbReference>
<dbReference type="Gene3D" id="3.40.50.150">
    <property type="entry name" value="Vaccinia Virus protein VP39"/>
    <property type="match status" value="1"/>
</dbReference>
<dbReference type="EMBL" id="CP029354">
    <property type="protein sequence ID" value="AWK88198.1"/>
    <property type="molecule type" value="Genomic_DNA"/>
</dbReference>
<proteinExistence type="predicted"/>
<reference evidence="3" key="1">
    <citation type="submission" date="2018-05" db="EMBL/GenBank/DDBJ databases">
        <title>Azospirillum thermophila sp. nov., a novel isolated from hot spring.</title>
        <authorList>
            <person name="Zhao Z."/>
        </authorList>
    </citation>
    <scope>NUCLEOTIDE SEQUENCE [LARGE SCALE GENOMIC DNA]</scope>
    <source>
        <strain evidence="3">CFH 70021</strain>
    </source>
</reference>
<dbReference type="InterPro" id="IPR029063">
    <property type="entry name" value="SAM-dependent_MTases_sf"/>
</dbReference>
<accession>A0A2S2CUN4</accession>
<dbReference type="InterPro" id="IPR013216">
    <property type="entry name" value="Methyltransf_11"/>
</dbReference>
<organism evidence="2 3">
    <name type="scientific">Azospirillum thermophilum</name>
    <dbReference type="NCBI Taxonomy" id="2202148"/>
    <lineage>
        <taxon>Bacteria</taxon>
        <taxon>Pseudomonadati</taxon>
        <taxon>Pseudomonadota</taxon>
        <taxon>Alphaproteobacteria</taxon>
        <taxon>Rhodospirillales</taxon>
        <taxon>Azospirillaceae</taxon>
        <taxon>Azospirillum</taxon>
    </lineage>
</organism>
<sequence length="280" mass="30823">MTLDFLPDELKEFHRFEHDGWESVSGLYGDCWEGLTNAFVPALIEAVAPLDGVRLLDLATGLGYAADAARSGGAAATGLDFSASMIDRARARYPEVRFLQGDVHRLPLEDGEFDAAVVNFGVQHFADLQRAFSEIARVLRPGGRLALTIWADGALNEGAGVLERALDAHAARDSRVPRGPSYLELCDDRARIGLLRSNGFDAESVSTRTVRVDWQVPSADHLYWAEHTASVRSGARLREQDEATARRIRSDMAADVERRYLRDGVIRIPMAAHVVAARRL</sequence>
<name>A0A2S2CUN4_9PROT</name>
<dbReference type="GO" id="GO:0008757">
    <property type="term" value="F:S-adenosylmethionine-dependent methyltransferase activity"/>
    <property type="evidence" value="ECO:0007669"/>
    <property type="project" value="InterPro"/>
</dbReference>
<dbReference type="KEGG" id="azz:DEW08_18975"/>